<evidence type="ECO:0000313" key="5">
    <source>
        <dbReference type="EMBL" id="GAF81983.1"/>
    </source>
</evidence>
<dbReference type="InterPro" id="IPR027417">
    <property type="entry name" value="P-loop_NTPase"/>
</dbReference>
<feature type="non-terminal residue" evidence="5">
    <location>
        <position position="424"/>
    </location>
</feature>
<dbReference type="PANTHER" id="PTHR30258">
    <property type="entry name" value="TYPE II SECRETION SYSTEM PROTEIN GSPE-RELATED"/>
    <property type="match status" value="1"/>
</dbReference>
<gene>
    <name evidence="5" type="ORF">S01H1_11765</name>
</gene>
<dbReference type="Pfam" id="PF00437">
    <property type="entry name" value="T2SSE"/>
    <property type="match status" value="1"/>
</dbReference>
<dbReference type="EMBL" id="BARS01006010">
    <property type="protein sequence ID" value="GAF81983.1"/>
    <property type="molecule type" value="Genomic_DNA"/>
</dbReference>
<feature type="domain" description="Bacterial type II secretion system protein E" evidence="4">
    <location>
        <begin position="166"/>
        <end position="423"/>
    </location>
</feature>
<name>X0SLP5_9ZZZZ</name>
<feature type="transmembrane region" description="Helical" evidence="3">
    <location>
        <begin position="6"/>
        <end position="29"/>
    </location>
</feature>
<evidence type="ECO:0000256" key="1">
    <source>
        <dbReference type="ARBA" id="ARBA00022741"/>
    </source>
</evidence>
<keyword evidence="3" id="KW-0472">Membrane</keyword>
<keyword evidence="3" id="KW-1133">Transmembrane helix</keyword>
<dbReference type="SUPFAM" id="SSF52540">
    <property type="entry name" value="P-loop containing nucleoside triphosphate hydrolases"/>
    <property type="match status" value="1"/>
</dbReference>
<organism evidence="5">
    <name type="scientific">marine sediment metagenome</name>
    <dbReference type="NCBI Taxonomy" id="412755"/>
    <lineage>
        <taxon>unclassified sequences</taxon>
        <taxon>metagenomes</taxon>
        <taxon>ecological metagenomes</taxon>
    </lineage>
</organism>
<keyword evidence="3" id="KW-0812">Transmembrane</keyword>
<evidence type="ECO:0000259" key="4">
    <source>
        <dbReference type="Pfam" id="PF00437"/>
    </source>
</evidence>
<dbReference type="GO" id="GO:0005886">
    <property type="term" value="C:plasma membrane"/>
    <property type="evidence" value="ECO:0007669"/>
    <property type="project" value="TreeGrafter"/>
</dbReference>
<keyword evidence="2" id="KW-0067">ATP-binding</keyword>
<dbReference type="GO" id="GO:0016887">
    <property type="term" value="F:ATP hydrolysis activity"/>
    <property type="evidence" value="ECO:0007669"/>
    <property type="project" value="TreeGrafter"/>
</dbReference>
<dbReference type="GO" id="GO:0005524">
    <property type="term" value="F:ATP binding"/>
    <property type="evidence" value="ECO:0007669"/>
    <property type="project" value="UniProtKB-KW"/>
</dbReference>
<accession>X0SLP5</accession>
<proteinExistence type="predicted"/>
<evidence type="ECO:0000256" key="2">
    <source>
        <dbReference type="ARBA" id="ARBA00022840"/>
    </source>
</evidence>
<sequence length="424" mass="46720">AFLETAGLWGALAGLAAIWILPFLLYIVIRSRAMGDTGEVEAAPPEVTLIATCREVPEENTLLVEKLAESPEFADLLRIFAEAFAARTPIVLFDLAQGGLHVRYDVDGMKMATRTREHLLNGRKLGKKDPEVWVDTPPLDAVTGEKIIVALMRLAGLSPKKRGRTQVGHFDVTVDGKKRTCRLNTKVIKGHEQLSVDLSEPPKKFKTAEDLGMPSEMLDSLQQLVNLKRGLFIVSASKGNGESTLFNMTVTAGDRLMRDFISIEEKNESPSEIQNVKVQKYDTEAGESPNQAIEKAMLSYPSGFVTRNLSDPNFAGELVKRAMEDKMVIVSVQAQDSIDAIEKILELGISQADLAKCLVGSVSQKLVRRLCGRCAKEQETPLPLLEKFEKSIEDVPHIRMVSEYGGCRLCCGRGYTSRIGAFEL</sequence>
<dbReference type="InterPro" id="IPR001482">
    <property type="entry name" value="T2SS/T4SS_dom"/>
</dbReference>
<keyword evidence="1" id="KW-0547">Nucleotide-binding</keyword>
<evidence type="ECO:0000256" key="3">
    <source>
        <dbReference type="SAM" id="Phobius"/>
    </source>
</evidence>
<protein>
    <recommendedName>
        <fullName evidence="4">Bacterial type II secretion system protein E domain-containing protein</fullName>
    </recommendedName>
</protein>
<comment type="caution">
    <text evidence="5">The sequence shown here is derived from an EMBL/GenBank/DDBJ whole genome shotgun (WGS) entry which is preliminary data.</text>
</comment>
<feature type="non-terminal residue" evidence="5">
    <location>
        <position position="1"/>
    </location>
</feature>
<reference evidence="5" key="1">
    <citation type="journal article" date="2014" name="Front. Microbiol.">
        <title>High frequency of phylogenetically diverse reductive dehalogenase-homologous genes in deep subseafloor sedimentary metagenomes.</title>
        <authorList>
            <person name="Kawai M."/>
            <person name="Futagami T."/>
            <person name="Toyoda A."/>
            <person name="Takaki Y."/>
            <person name="Nishi S."/>
            <person name="Hori S."/>
            <person name="Arai W."/>
            <person name="Tsubouchi T."/>
            <person name="Morono Y."/>
            <person name="Uchiyama I."/>
            <person name="Ito T."/>
            <person name="Fujiyama A."/>
            <person name="Inagaki F."/>
            <person name="Takami H."/>
        </authorList>
    </citation>
    <scope>NUCLEOTIDE SEQUENCE</scope>
    <source>
        <strain evidence="5">Expedition CK06-06</strain>
    </source>
</reference>
<dbReference type="Gene3D" id="3.40.50.300">
    <property type="entry name" value="P-loop containing nucleotide triphosphate hydrolases"/>
    <property type="match status" value="1"/>
</dbReference>
<dbReference type="AlphaFoldDB" id="X0SLP5"/>
<dbReference type="PANTHER" id="PTHR30258:SF2">
    <property type="entry name" value="COMG OPERON PROTEIN 1"/>
    <property type="match status" value="1"/>
</dbReference>